<protein>
    <submittedName>
        <fullName evidence="1">Uncharacterized protein</fullName>
    </submittedName>
</protein>
<gene>
    <name evidence="1" type="ORF">HAV22_30515</name>
</gene>
<evidence type="ECO:0000313" key="2">
    <source>
        <dbReference type="Proteomes" id="UP000716322"/>
    </source>
</evidence>
<sequence>MQEVLGVSLADAVVIEEYAYILCGQLIDLRVKGQWIAGVADDVAAALREPQKPRAITCLFSWNTMEVPVPPRPSV</sequence>
<accession>A0ABX0PKI2</accession>
<dbReference type="EMBL" id="JAAQOM010000034">
    <property type="protein sequence ID" value="NIA57967.1"/>
    <property type="molecule type" value="Genomic_DNA"/>
</dbReference>
<dbReference type="Proteomes" id="UP000716322">
    <property type="component" value="Unassembled WGS sequence"/>
</dbReference>
<organism evidence="1 2">
    <name type="scientific">Telluria antibiotica</name>
    <dbReference type="NCBI Taxonomy" id="2717319"/>
    <lineage>
        <taxon>Bacteria</taxon>
        <taxon>Pseudomonadati</taxon>
        <taxon>Pseudomonadota</taxon>
        <taxon>Betaproteobacteria</taxon>
        <taxon>Burkholderiales</taxon>
        <taxon>Oxalobacteraceae</taxon>
        <taxon>Telluria group</taxon>
        <taxon>Telluria</taxon>
    </lineage>
</organism>
<comment type="caution">
    <text evidence="1">The sequence shown here is derived from an EMBL/GenBank/DDBJ whole genome shotgun (WGS) entry which is preliminary data.</text>
</comment>
<keyword evidence="2" id="KW-1185">Reference proteome</keyword>
<reference evidence="1 2" key="1">
    <citation type="submission" date="2020-03" db="EMBL/GenBank/DDBJ databases">
        <title>Genome sequence of strain Massilia sp. TW-1.</title>
        <authorList>
            <person name="Chaudhary D.K."/>
        </authorList>
    </citation>
    <scope>NUCLEOTIDE SEQUENCE [LARGE SCALE GENOMIC DNA]</scope>
    <source>
        <strain evidence="1 2">TW-1</strain>
    </source>
</reference>
<proteinExistence type="predicted"/>
<evidence type="ECO:0000313" key="1">
    <source>
        <dbReference type="EMBL" id="NIA57967.1"/>
    </source>
</evidence>
<name>A0ABX0PKI2_9BURK</name>